<dbReference type="EMBL" id="SFCI01001270">
    <property type="protein sequence ID" value="TFY76238.1"/>
    <property type="molecule type" value="Genomic_DNA"/>
</dbReference>
<comment type="caution">
    <text evidence="2">The sequence shown here is derived from an EMBL/GenBank/DDBJ whole genome shotgun (WGS) entry which is preliminary data.</text>
</comment>
<evidence type="ECO:0000256" key="1">
    <source>
        <dbReference type="SAM" id="MobiDB-lite"/>
    </source>
</evidence>
<keyword evidence="3" id="KW-1185">Reference proteome</keyword>
<name>A0A4Y9ZRV7_9AGAM</name>
<dbReference type="AlphaFoldDB" id="A0A4Y9ZRV7"/>
<feature type="region of interest" description="Disordered" evidence="1">
    <location>
        <begin position="211"/>
        <end position="238"/>
    </location>
</feature>
<gene>
    <name evidence="2" type="ORF">EWM64_g7775</name>
</gene>
<accession>A0A4Y9ZRV7</accession>
<organism evidence="2 3">
    <name type="scientific">Hericium alpestre</name>
    <dbReference type="NCBI Taxonomy" id="135208"/>
    <lineage>
        <taxon>Eukaryota</taxon>
        <taxon>Fungi</taxon>
        <taxon>Dikarya</taxon>
        <taxon>Basidiomycota</taxon>
        <taxon>Agaricomycotina</taxon>
        <taxon>Agaricomycetes</taxon>
        <taxon>Russulales</taxon>
        <taxon>Hericiaceae</taxon>
        <taxon>Hericium</taxon>
    </lineage>
</organism>
<proteinExistence type="predicted"/>
<protein>
    <submittedName>
        <fullName evidence="2">Uncharacterized protein</fullName>
    </submittedName>
</protein>
<evidence type="ECO:0000313" key="3">
    <source>
        <dbReference type="Proteomes" id="UP000298061"/>
    </source>
</evidence>
<sequence length="271" mass="29345">MRATKDHKRVTCRSKRVHTRAIKETASNHPANTSSAIILRHYPPTLPFCAPPIILPLPWASLALYGQVPSTARVASRFPRDSILHSNYPYSTLPRYIQVPAISAETIRASAHHASLASLFPPVLAFLPHTIASRHVVIVRIVHVDATAQAATAGQRARPASPVEHVAVPGGLAAHSNAVARLPGRESPSPAPPSEHAHVADAQVFAVTAGPRDTAESARVSAEEHARSRWGRGPRQGSNYAHVAGIQAVFRLPRPRRRLPPCFFCETHGTY</sequence>
<dbReference type="Proteomes" id="UP000298061">
    <property type="component" value="Unassembled WGS sequence"/>
</dbReference>
<reference evidence="2 3" key="1">
    <citation type="submission" date="2019-02" db="EMBL/GenBank/DDBJ databases">
        <title>Genome sequencing of the rare red list fungi Hericium alpestre (H. flagellum).</title>
        <authorList>
            <person name="Buettner E."/>
            <person name="Kellner H."/>
        </authorList>
    </citation>
    <scope>NUCLEOTIDE SEQUENCE [LARGE SCALE GENOMIC DNA]</scope>
    <source>
        <strain evidence="2 3">DSM 108284</strain>
    </source>
</reference>
<feature type="compositionally biased region" description="Basic and acidic residues" evidence="1">
    <location>
        <begin position="213"/>
        <end position="227"/>
    </location>
</feature>
<evidence type="ECO:0000313" key="2">
    <source>
        <dbReference type="EMBL" id="TFY76238.1"/>
    </source>
</evidence>